<dbReference type="InterPro" id="IPR032466">
    <property type="entry name" value="Metal_Hydrolase"/>
</dbReference>
<gene>
    <name evidence="3" type="ORF">HMPREF0216_00870</name>
</gene>
<dbReference type="PANTHER" id="PTHR43794">
    <property type="entry name" value="AMINOHYDROLASE SSNA-RELATED"/>
    <property type="match status" value="1"/>
</dbReference>
<feature type="domain" description="Amidohydrolase-related" evidence="2">
    <location>
        <begin position="62"/>
        <end position="418"/>
    </location>
</feature>
<dbReference type="EMBL" id="AMEZ01000025">
    <property type="protein sequence ID" value="EKY28348.1"/>
    <property type="molecule type" value="Genomic_DNA"/>
</dbReference>
<keyword evidence="1 3" id="KW-0378">Hydrolase</keyword>
<dbReference type="Pfam" id="PF01979">
    <property type="entry name" value="Amidohydro_1"/>
    <property type="match status" value="1"/>
</dbReference>
<dbReference type="Proteomes" id="UP000010420">
    <property type="component" value="Unassembled WGS sequence"/>
</dbReference>
<dbReference type="InterPro" id="IPR017700">
    <property type="entry name" value="Aminohydrolase_SsnA"/>
</dbReference>
<keyword evidence="4" id="KW-1185">Reference proteome</keyword>
<dbReference type="Gene3D" id="2.30.40.10">
    <property type="entry name" value="Urease, subunit C, domain 1"/>
    <property type="match status" value="1"/>
</dbReference>
<reference evidence="3 4" key="1">
    <citation type="submission" date="2012-05" db="EMBL/GenBank/DDBJ databases">
        <authorList>
            <person name="Weinstock G."/>
            <person name="Sodergren E."/>
            <person name="Lobos E.A."/>
            <person name="Fulton L."/>
            <person name="Fulton R."/>
            <person name="Courtney L."/>
            <person name="Fronick C."/>
            <person name="O'Laughlin M."/>
            <person name="Godfrey J."/>
            <person name="Wilson R.M."/>
            <person name="Miner T."/>
            <person name="Farmer C."/>
            <person name="Delehaunty K."/>
            <person name="Cordes M."/>
            <person name="Minx P."/>
            <person name="Tomlinson C."/>
            <person name="Chen J."/>
            <person name="Wollam A."/>
            <person name="Pepin K.H."/>
            <person name="Bhonagiri V."/>
            <person name="Zhang X."/>
            <person name="Suruliraj S."/>
            <person name="Warren W."/>
            <person name="Mitreva M."/>
            <person name="Mardis E.R."/>
            <person name="Wilson R.K."/>
        </authorList>
    </citation>
    <scope>NUCLEOTIDE SEQUENCE [LARGE SCALE GENOMIC DNA]</scope>
    <source>
        <strain evidence="3 4">DSM 1785</strain>
    </source>
</reference>
<dbReference type="SUPFAM" id="SSF51556">
    <property type="entry name" value="Metallo-dependent hydrolases"/>
    <property type="match status" value="1"/>
</dbReference>
<dbReference type="InterPro" id="IPR006680">
    <property type="entry name" value="Amidohydro-rel"/>
</dbReference>
<evidence type="ECO:0000313" key="4">
    <source>
        <dbReference type="Proteomes" id="UP000010420"/>
    </source>
</evidence>
<dbReference type="STRING" id="545697.HMPREF0216_00870"/>
<evidence type="ECO:0000259" key="2">
    <source>
        <dbReference type="Pfam" id="PF01979"/>
    </source>
</evidence>
<organism evidence="3 4">
    <name type="scientific">Clostridium celatum DSM 1785</name>
    <dbReference type="NCBI Taxonomy" id="545697"/>
    <lineage>
        <taxon>Bacteria</taxon>
        <taxon>Bacillati</taxon>
        <taxon>Bacillota</taxon>
        <taxon>Clostridia</taxon>
        <taxon>Eubacteriales</taxon>
        <taxon>Clostridiaceae</taxon>
        <taxon>Clostridium</taxon>
    </lineage>
</organism>
<dbReference type="InterPro" id="IPR050287">
    <property type="entry name" value="MTA/SAH_deaminase"/>
</dbReference>
<dbReference type="PANTHER" id="PTHR43794:SF11">
    <property type="entry name" value="AMIDOHYDROLASE-RELATED DOMAIN-CONTAINING PROTEIN"/>
    <property type="match status" value="1"/>
</dbReference>
<dbReference type="Gene3D" id="3.20.20.140">
    <property type="entry name" value="Metal-dependent hydrolases"/>
    <property type="match status" value="1"/>
</dbReference>
<comment type="caution">
    <text evidence="3">The sequence shown here is derived from an EMBL/GenBank/DDBJ whole genome shotgun (WGS) entry which is preliminary data.</text>
</comment>
<dbReference type="GO" id="GO:0016810">
    <property type="term" value="F:hydrolase activity, acting on carbon-nitrogen (but not peptide) bonds"/>
    <property type="evidence" value="ECO:0007669"/>
    <property type="project" value="InterPro"/>
</dbReference>
<dbReference type="SUPFAM" id="SSF51338">
    <property type="entry name" value="Composite domain of metallo-dependent hydrolases"/>
    <property type="match status" value="1"/>
</dbReference>
<protein>
    <submittedName>
        <fullName evidence="3">Putative chlorohydrolase/aminohydrolase</fullName>
    </submittedName>
</protein>
<evidence type="ECO:0000256" key="1">
    <source>
        <dbReference type="ARBA" id="ARBA00022801"/>
    </source>
</evidence>
<sequence>MKVDEYMFLVGNGIVITNNMNNEFISNGCVVIDGNIIKEVGETDNIKNKYKDMEFIDVNGKIIMPGIINMHHHIYSAFARGLNINRVRNETFTDILKNIWWKIDKKLTLEDIKYSAYTTLIESIKNGVTTIFDHHASPMAIEGSLLEISNVANILGVRGCYCYEVSDRDGERILNEGIKENVSFIKYAKNKKDDMTKGIFGMHASFTLNQDSIISCVEAMEGVDAGYHIHVAEGIDDLYHSLNISGKRVVERLMDYGILGKKTLAIHCVHINEREIDILKHTNTNVINAPESNMNNAVGCAPVIKMIKKDMLVGIGTDGYTNDVFESIKVENIVNKNNLCDSNIGFLETKKMFFNNSTIASKYFNKEVGVLKENAYADIIIVDYNPMTPINKENYFSHILFGISGGVVDTTIINGQIVMKNRKILNIDEKLIYEKSREVAKKLWKRI</sequence>
<accession>L1QK58</accession>
<dbReference type="NCBIfam" id="TIGR03314">
    <property type="entry name" value="Se_ssnA"/>
    <property type="match status" value="1"/>
</dbReference>
<dbReference type="NCBIfam" id="NF005540">
    <property type="entry name" value="PRK07203.1"/>
    <property type="match status" value="1"/>
</dbReference>
<evidence type="ECO:0000313" key="3">
    <source>
        <dbReference type="EMBL" id="EKY28348.1"/>
    </source>
</evidence>
<dbReference type="InterPro" id="IPR011059">
    <property type="entry name" value="Metal-dep_hydrolase_composite"/>
</dbReference>
<dbReference type="AlphaFoldDB" id="L1QK58"/>
<name>L1QK58_9CLOT</name>
<proteinExistence type="predicted"/>
<dbReference type="HOGENOM" id="CLU_012358_2_6_9"/>
<dbReference type="eggNOG" id="COG0402">
    <property type="taxonomic scope" value="Bacteria"/>
</dbReference>
<dbReference type="PATRIC" id="fig|545697.3.peg.857"/>